<keyword evidence="3" id="KW-1185">Reference proteome</keyword>
<dbReference type="RefSeq" id="WP_214169911.1">
    <property type="nucleotide sequence ID" value="NZ_JAHCVJ010000001.1"/>
</dbReference>
<evidence type="ECO:0008006" key="4">
    <source>
        <dbReference type="Google" id="ProtNLM"/>
    </source>
</evidence>
<evidence type="ECO:0000256" key="1">
    <source>
        <dbReference type="SAM" id="Phobius"/>
    </source>
</evidence>
<evidence type="ECO:0000313" key="2">
    <source>
        <dbReference type="EMBL" id="MBT0663142.1"/>
    </source>
</evidence>
<dbReference type="EMBL" id="JAHCVJ010000001">
    <property type="protein sequence ID" value="MBT0663142.1"/>
    <property type="molecule type" value="Genomic_DNA"/>
</dbReference>
<gene>
    <name evidence="2" type="ORF">KI809_02410</name>
</gene>
<feature type="transmembrane region" description="Helical" evidence="1">
    <location>
        <begin position="30"/>
        <end position="50"/>
    </location>
</feature>
<keyword evidence="1" id="KW-0472">Membrane</keyword>
<dbReference type="AlphaFoldDB" id="A0AAW4L5P7"/>
<proteinExistence type="predicted"/>
<evidence type="ECO:0000313" key="3">
    <source>
        <dbReference type="Proteomes" id="UP000811899"/>
    </source>
</evidence>
<name>A0AAW4L5P7_9BACT</name>
<organism evidence="2 3">
    <name type="scientific">Geoanaerobacter pelophilus</name>
    <dbReference type="NCBI Taxonomy" id="60036"/>
    <lineage>
        <taxon>Bacteria</taxon>
        <taxon>Pseudomonadati</taxon>
        <taxon>Thermodesulfobacteriota</taxon>
        <taxon>Desulfuromonadia</taxon>
        <taxon>Geobacterales</taxon>
        <taxon>Geobacteraceae</taxon>
        <taxon>Geoanaerobacter</taxon>
    </lineage>
</organism>
<accession>A0AAW4L5P7</accession>
<comment type="caution">
    <text evidence="2">The sequence shown here is derived from an EMBL/GenBank/DDBJ whole genome shotgun (WGS) entry which is preliminary data.</text>
</comment>
<keyword evidence="1" id="KW-0812">Transmembrane</keyword>
<dbReference type="Proteomes" id="UP000811899">
    <property type="component" value="Unassembled WGS sequence"/>
</dbReference>
<keyword evidence="1" id="KW-1133">Transmembrane helix</keyword>
<protein>
    <recommendedName>
        <fullName evidence="4">DUF2628 domain-containing protein</fullName>
    </recommendedName>
</protein>
<reference evidence="2 3" key="1">
    <citation type="submission" date="2021-05" db="EMBL/GenBank/DDBJ databases">
        <title>The draft genome of Geobacter pelophilus DSM 12255.</title>
        <authorList>
            <person name="Xu Z."/>
            <person name="Masuda Y."/>
            <person name="Itoh H."/>
            <person name="Senoo K."/>
        </authorList>
    </citation>
    <scope>NUCLEOTIDE SEQUENCE [LARGE SCALE GENOMIC DNA]</scope>
    <source>
        <strain evidence="2 3">DSM 12255</strain>
    </source>
</reference>
<sequence>MPIEKLNPLHYMGQAEYTGFWQKLFATLLYGFWGRFFFVALVVTAFWVGVRQRNPTLAAICLLLAAIVAYGGGVMNLVRSFTG</sequence>
<feature type="transmembrane region" description="Helical" evidence="1">
    <location>
        <begin position="57"/>
        <end position="78"/>
    </location>
</feature>